<sequence length="387" mass="41630">MDNVIFSSSGSLIAIIALIVALSLYLQKFKAFKSIGPALTVIIFGILLSNLKIVPTMANVYVVIFQYAIPLSMTMMLLNVDLSKMLKLSKQPLLAMLFAVLSVGFVSLLTGFIFAPKLNEGWKMAGMFVGTYTGGSSNLTAIGTGLNASAETFAAANAADYVIGMPTLIFLFAAPAILKKSKKFQKFWPYSLSEDELLGEGHEELMSEKEWSIKDIAWLFAIGFVVTEIATLISTMAPGTLQSAVRILLITTIAIALAQVKPVKKIKGSIDLGLYVALFFLAIIGFMVNLKDFFGSTMLISLYILSVIVFSLLLHLILCRLFKIKYQYVIVSIVASIADGSTSALVAASAQWRSLVSIGVVLGAIGNALGNYLGISIAYLLKTIIGA</sequence>
<organism evidence="2 3">
    <name type="scientific">Maledivibacter halophilus</name>
    <dbReference type="NCBI Taxonomy" id="36842"/>
    <lineage>
        <taxon>Bacteria</taxon>
        <taxon>Bacillati</taxon>
        <taxon>Bacillota</taxon>
        <taxon>Clostridia</taxon>
        <taxon>Peptostreptococcales</taxon>
        <taxon>Caminicellaceae</taxon>
        <taxon>Maledivibacter</taxon>
    </lineage>
</organism>
<feature type="transmembrane region" description="Helical" evidence="1">
    <location>
        <begin position="92"/>
        <end position="115"/>
    </location>
</feature>
<feature type="transmembrane region" description="Helical" evidence="1">
    <location>
        <begin position="216"/>
        <end position="237"/>
    </location>
</feature>
<name>A0A1T5LYN1_9FIRM</name>
<feature type="transmembrane region" description="Helical" evidence="1">
    <location>
        <begin position="161"/>
        <end position="178"/>
    </location>
</feature>
<dbReference type="OrthoDB" id="653763at2"/>
<dbReference type="AlphaFoldDB" id="A0A1T5LYN1"/>
<feature type="transmembrane region" description="Helical" evidence="1">
    <location>
        <begin position="243"/>
        <end position="260"/>
    </location>
</feature>
<evidence type="ECO:0000256" key="1">
    <source>
        <dbReference type="SAM" id="Phobius"/>
    </source>
</evidence>
<feature type="transmembrane region" description="Helical" evidence="1">
    <location>
        <begin position="6"/>
        <end position="26"/>
    </location>
</feature>
<evidence type="ECO:0000313" key="3">
    <source>
        <dbReference type="Proteomes" id="UP000190285"/>
    </source>
</evidence>
<evidence type="ECO:0000313" key="2">
    <source>
        <dbReference type="EMBL" id="SKC81110.1"/>
    </source>
</evidence>
<feature type="transmembrane region" description="Helical" evidence="1">
    <location>
        <begin position="356"/>
        <end position="381"/>
    </location>
</feature>
<reference evidence="2 3" key="1">
    <citation type="submission" date="2017-02" db="EMBL/GenBank/DDBJ databases">
        <authorList>
            <person name="Peterson S.W."/>
        </authorList>
    </citation>
    <scope>NUCLEOTIDE SEQUENCE [LARGE SCALE GENOMIC DNA]</scope>
    <source>
        <strain evidence="2 3">M1</strain>
    </source>
</reference>
<dbReference type="PANTHER" id="PTHR34289:SF8">
    <property type="entry name" value="DUF819 DOMAIN-CONTAINING PROTEIN"/>
    <property type="match status" value="1"/>
</dbReference>
<keyword evidence="1" id="KW-0472">Membrane</keyword>
<gene>
    <name evidence="2" type="ORF">SAMN02194393_03549</name>
</gene>
<keyword evidence="3" id="KW-1185">Reference proteome</keyword>
<dbReference type="InterPro" id="IPR008537">
    <property type="entry name" value="DUF819"/>
</dbReference>
<keyword evidence="1" id="KW-0812">Transmembrane</keyword>
<dbReference type="EMBL" id="FUZT01000009">
    <property type="protein sequence ID" value="SKC81110.1"/>
    <property type="molecule type" value="Genomic_DNA"/>
</dbReference>
<keyword evidence="1" id="KW-1133">Transmembrane helix</keyword>
<protein>
    <submittedName>
        <fullName evidence="2">Uncharacterized membrane protein</fullName>
    </submittedName>
</protein>
<feature type="transmembrane region" description="Helical" evidence="1">
    <location>
        <begin position="302"/>
        <end position="322"/>
    </location>
</feature>
<dbReference type="Pfam" id="PF05684">
    <property type="entry name" value="DUF819"/>
    <property type="match status" value="1"/>
</dbReference>
<feature type="transmembrane region" description="Helical" evidence="1">
    <location>
        <begin position="329"/>
        <end position="350"/>
    </location>
</feature>
<dbReference type="Proteomes" id="UP000190285">
    <property type="component" value="Unassembled WGS sequence"/>
</dbReference>
<proteinExistence type="predicted"/>
<feature type="transmembrane region" description="Helical" evidence="1">
    <location>
        <begin position="60"/>
        <end position="80"/>
    </location>
</feature>
<feature type="transmembrane region" description="Helical" evidence="1">
    <location>
        <begin position="272"/>
        <end position="290"/>
    </location>
</feature>
<dbReference type="STRING" id="36842.SAMN02194393_03549"/>
<accession>A0A1T5LYN1</accession>
<dbReference type="RefSeq" id="WP_079493369.1">
    <property type="nucleotide sequence ID" value="NZ_FUZT01000009.1"/>
</dbReference>
<dbReference type="PANTHER" id="PTHR34289">
    <property type="entry name" value="PROTEIN, PUTATIVE (DUF819)-RELATED"/>
    <property type="match status" value="1"/>
</dbReference>